<dbReference type="Proteomes" id="UP000030697">
    <property type="component" value="Unassembled WGS sequence"/>
</dbReference>
<gene>
    <name evidence="1" type="ORF">C923_01483</name>
</gene>
<protein>
    <submittedName>
        <fullName evidence="1">Uncharacterized protein</fullName>
    </submittedName>
</protein>
<proteinExistence type="predicted"/>
<evidence type="ECO:0000313" key="1">
    <source>
        <dbReference type="EMBL" id="EWC77823.1"/>
    </source>
</evidence>
<dbReference type="AlphaFoldDB" id="W7JRX0"/>
<evidence type="ECO:0000313" key="2">
    <source>
        <dbReference type="Proteomes" id="UP000030697"/>
    </source>
</evidence>
<sequence length="61" mass="7424">MFFSNLTKKELFFWASLKYYLEHFLGNIKSYPFYKGYSNFVQTPYIETNTIMNEKKIYPST</sequence>
<name>W7JRX0_PLAFA</name>
<accession>W7JRX0</accession>
<dbReference type="EMBL" id="KE124471">
    <property type="protein sequence ID" value="EWC77823.1"/>
    <property type="molecule type" value="Genomic_DNA"/>
</dbReference>
<organism evidence="1 2">
    <name type="scientific">Plasmodium falciparum UGT5.1</name>
    <dbReference type="NCBI Taxonomy" id="1237627"/>
    <lineage>
        <taxon>Eukaryota</taxon>
        <taxon>Sar</taxon>
        <taxon>Alveolata</taxon>
        <taxon>Apicomplexa</taxon>
        <taxon>Aconoidasida</taxon>
        <taxon>Haemosporida</taxon>
        <taxon>Plasmodiidae</taxon>
        <taxon>Plasmodium</taxon>
        <taxon>Plasmodium (Laverania)</taxon>
    </lineage>
</organism>
<reference evidence="1 2" key="1">
    <citation type="submission" date="2013-02" db="EMBL/GenBank/DDBJ databases">
        <title>The Genome Sequence of Plasmodium falciparum UGT5.1.</title>
        <authorList>
            <consortium name="The Broad Institute Genome Sequencing Platform"/>
            <consortium name="The Broad Institute Genome Sequencing Center for Infectious Disease"/>
            <person name="Neafsey D."/>
            <person name="Cheeseman I."/>
            <person name="Volkman S."/>
            <person name="Adams J."/>
            <person name="Walker B."/>
            <person name="Young S.K."/>
            <person name="Zeng Q."/>
            <person name="Gargeya S."/>
            <person name="Fitzgerald M."/>
            <person name="Haas B."/>
            <person name="Abouelleil A."/>
            <person name="Alvarado L."/>
            <person name="Arachchi H.M."/>
            <person name="Berlin A.M."/>
            <person name="Chapman S.B."/>
            <person name="Dewar J."/>
            <person name="Goldberg J."/>
            <person name="Griggs A."/>
            <person name="Gujja S."/>
            <person name="Hansen M."/>
            <person name="Howarth C."/>
            <person name="Imamovic A."/>
            <person name="Larimer J."/>
            <person name="McCowan C."/>
            <person name="Murphy C."/>
            <person name="Neiman D."/>
            <person name="Pearson M."/>
            <person name="Priest M."/>
            <person name="Roberts A."/>
            <person name="Saif S."/>
            <person name="Shea T."/>
            <person name="Sisk P."/>
            <person name="Sykes S."/>
            <person name="Wortman J."/>
            <person name="Nusbaum C."/>
            <person name="Birren B."/>
        </authorList>
    </citation>
    <scope>NUCLEOTIDE SEQUENCE [LARGE SCALE GENOMIC DNA]</scope>
    <source>
        <strain evidence="1 2">UGT5.1</strain>
    </source>
</reference>